<dbReference type="EnsemblMetazoa" id="MESCA002433-RA">
    <property type="protein sequence ID" value="MESCA002433-PA"/>
    <property type="gene ID" value="MESCA002433"/>
</dbReference>
<evidence type="ECO:0000259" key="1">
    <source>
        <dbReference type="Pfam" id="PF26080"/>
    </source>
</evidence>
<dbReference type="Pfam" id="PF26080">
    <property type="entry name" value="CUB_animal"/>
    <property type="match status" value="1"/>
</dbReference>
<sequence length="312" mass="33571">MLECENHSLIRSVLPLFTVVQIGPGNCVASSGEVGNCLPTSECALRGGIISGPCAGGFGSCCISPPENLNHICNQDQLLVSGGSPVPTICGSNNGDHMYVDAGLGQSNPIMLSIITSGVSFPRIWRIRITQIHCGSISRAPQGCLQYHTGINGKIKSFNYNVVSGRQLSNQDYSICIRTERNFCSVQYSACPDLENNRSRAFTISGNSNTVVGTMVGVGGGSLPNACGNDWLLFGCVKTVDRVQPQPNYCEDRICGGTFNAEVSTNQRPVISNIRPFRIYFHADNVESPSDVDNRGFCLEYVQQPCTNGLFN</sequence>
<dbReference type="OMA" id="QENQHGF"/>
<dbReference type="AlphaFoldDB" id="T1GGB9"/>
<dbReference type="HOGENOM" id="CLU_022631_2_0_1"/>
<reference evidence="2" key="2">
    <citation type="submission" date="2015-06" db="UniProtKB">
        <authorList>
            <consortium name="EnsemblMetazoa"/>
        </authorList>
    </citation>
    <scope>IDENTIFICATION</scope>
</reference>
<dbReference type="Proteomes" id="UP000015102">
    <property type="component" value="Unassembled WGS sequence"/>
</dbReference>
<evidence type="ECO:0000313" key="2">
    <source>
        <dbReference type="EnsemblMetazoa" id="MESCA002433-PA"/>
    </source>
</evidence>
<feature type="domain" description="CUB" evidence="1">
    <location>
        <begin position="141"/>
        <end position="304"/>
    </location>
</feature>
<dbReference type="EMBL" id="CAQQ02023106">
    <property type="status" value="NOT_ANNOTATED_CDS"/>
    <property type="molecule type" value="Genomic_DNA"/>
</dbReference>
<evidence type="ECO:0000313" key="3">
    <source>
        <dbReference type="Proteomes" id="UP000015102"/>
    </source>
</evidence>
<organism evidence="2 3">
    <name type="scientific">Megaselia scalaris</name>
    <name type="common">Humpbacked fly</name>
    <name type="synonym">Phora scalaris</name>
    <dbReference type="NCBI Taxonomy" id="36166"/>
    <lineage>
        <taxon>Eukaryota</taxon>
        <taxon>Metazoa</taxon>
        <taxon>Ecdysozoa</taxon>
        <taxon>Arthropoda</taxon>
        <taxon>Hexapoda</taxon>
        <taxon>Insecta</taxon>
        <taxon>Pterygota</taxon>
        <taxon>Neoptera</taxon>
        <taxon>Endopterygota</taxon>
        <taxon>Diptera</taxon>
        <taxon>Brachycera</taxon>
        <taxon>Muscomorpha</taxon>
        <taxon>Platypezoidea</taxon>
        <taxon>Phoridae</taxon>
        <taxon>Megaseliini</taxon>
        <taxon>Megaselia</taxon>
    </lineage>
</organism>
<protein>
    <recommendedName>
        <fullName evidence="1">CUB domain-containing protein</fullName>
    </recommendedName>
</protein>
<dbReference type="PANTHER" id="PTHR33236">
    <property type="entry name" value="INTRAFLAGELLAR TRANSPORT PROTEIN 122 FAMILY PROTEIN-RELATED"/>
    <property type="match status" value="1"/>
</dbReference>
<proteinExistence type="predicted"/>
<accession>T1GGB9</accession>
<dbReference type="InterPro" id="IPR058698">
    <property type="entry name" value="CUB_metazoa"/>
</dbReference>
<dbReference type="PANTHER" id="PTHR33236:SF6">
    <property type="entry name" value="CUB DOMAIN-CONTAINING PROTEIN"/>
    <property type="match status" value="1"/>
</dbReference>
<keyword evidence="3" id="KW-1185">Reference proteome</keyword>
<reference evidence="3" key="1">
    <citation type="submission" date="2013-02" db="EMBL/GenBank/DDBJ databases">
        <authorList>
            <person name="Hughes D."/>
        </authorList>
    </citation>
    <scope>NUCLEOTIDE SEQUENCE</scope>
    <source>
        <strain>Durham</strain>
        <strain evidence="3">NC isolate 2 -- Noor lab</strain>
    </source>
</reference>
<dbReference type="STRING" id="36166.T1GGB9"/>
<name>T1GGB9_MEGSC</name>